<evidence type="ECO:0000313" key="1">
    <source>
        <dbReference type="EMBL" id="KAH3660959.1"/>
    </source>
</evidence>
<gene>
    <name evidence="1" type="ORF">OGATHE_005291</name>
</gene>
<reference evidence="1" key="2">
    <citation type="submission" date="2021-01" db="EMBL/GenBank/DDBJ databases">
        <authorList>
            <person name="Schikora-Tamarit M.A."/>
        </authorList>
    </citation>
    <scope>NUCLEOTIDE SEQUENCE</scope>
    <source>
        <strain evidence="1">NCAIM Y.01608</strain>
    </source>
</reference>
<accession>A0A9P8NXN1</accession>
<keyword evidence="2" id="KW-1185">Reference proteome</keyword>
<organism evidence="1 2">
    <name type="scientific">Ogataea polymorpha</name>
    <dbReference type="NCBI Taxonomy" id="460523"/>
    <lineage>
        <taxon>Eukaryota</taxon>
        <taxon>Fungi</taxon>
        <taxon>Dikarya</taxon>
        <taxon>Ascomycota</taxon>
        <taxon>Saccharomycotina</taxon>
        <taxon>Pichiomycetes</taxon>
        <taxon>Pichiales</taxon>
        <taxon>Pichiaceae</taxon>
        <taxon>Ogataea</taxon>
    </lineage>
</organism>
<comment type="caution">
    <text evidence="1">The sequence shown here is derived from an EMBL/GenBank/DDBJ whole genome shotgun (WGS) entry which is preliminary data.</text>
</comment>
<dbReference type="Proteomes" id="UP000788993">
    <property type="component" value="Unassembled WGS sequence"/>
</dbReference>
<proteinExistence type="predicted"/>
<dbReference type="EMBL" id="JAEUBD010001468">
    <property type="protein sequence ID" value="KAH3660959.1"/>
    <property type="molecule type" value="Genomic_DNA"/>
</dbReference>
<name>A0A9P8NXN1_9ASCO</name>
<reference evidence="1" key="1">
    <citation type="journal article" date="2021" name="Open Biol.">
        <title>Shared evolutionary footprints suggest mitochondrial oxidative damage underlies multiple complex I losses in fungi.</title>
        <authorList>
            <person name="Schikora-Tamarit M.A."/>
            <person name="Marcet-Houben M."/>
            <person name="Nosek J."/>
            <person name="Gabaldon T."/>
        </authorList>
    </citation>
    <scope>NUCLEOTIDE SEQUENCE</scope>
    <source>
        <strain evidence="1">NCAIM Y.01608</strain>
    </source>
</reference>
<sequence>MVAVLRFSSNGLEDASTSEYPSPLELSSLFDAKMELSSITAPLDDSFSNLRFAFLTSGWISFGSGSIISSSSARAPSLDLPFFCCFKYFFMAASSPILWTAVEISNASLIAMAAGEYKVGFCFDK</sequence>
<dbReference type="AlphaFoldDB" id="A0A9P8NXN1"/>
<protein>
    <submittedName>
        <fullName evidence="1">Uncharacterized protein</fullName>
    </submittedName>
</protein>
<evidence type="ECO:0000313" key="2">
    <source>
        <dbReference type="Proteomes" id="UP000788993"/>
    </source>
</evidence>